<feature type="compositionally biased region" description="Pro residues" evidence="1">
    <location>
        <begin position="119"/>
        <end position="135"/>
    </location>
</feature>
<proteinExistence type="predicted"/>
<accession>A0A9W4T5P2</accession>
<protein>
    <submittedName>
        <fullName evidence="2">6009_t:CDS:1</fullName>
    </submittedName>
</protein>
<evidence type="ECO:0000313" key="2">
    <source>
        <dbReference type="EMBL" id="CAI2193911.1"/>
    </source>
</evidence>
<evidence type="ECO:0000256" key="1">
    <source>
        <dbReference type="SAM" id="MobiDB-lite"/>
    </source>
</evidence>
<feature type="non-terminal residue" evidence="2">
    <location>
        <position position="162"/>
    </location>
</feature>
<dbReference type="EMBL" id="CAMKVN010010204">
    <property type="protein sequence ID" value="CAI2193911.1"/>
    <property type="molecule type" value="Genomic_DNA"/>
</dbReference>
<keyword evidence="3" id="KW-1185">Reference proteome</keyword>
<evidence type="ECO:0000313" key="3">
    <source>
        <dbReference type="Proteomes" id="UP001153678"/>
    </source>
</evidence>
<comment type="caution">
    <text evidence="2">The sequence shown here is derived from an EMBL/GenBank/DDBJ whole genome shotgun (WGS) entry which is preliminary data.</text>
</comment>
<feature type="region of interest" description="Disordered" evidence="1">
    <location>
        <begin position="99"/>
        <end position="162"/>
    </location>
</feature>
<dbReference type="Proteomes" id="UP001153678">
    <property type="component" value="Unassembled WGS sequence"/>
</dbReference>
<dbReference type="AlphaFoldDB" id="A0A9W4T5P2"/>
<name>A0A9W4T5P2_9GLOM</name>
<reference evidence="2" key="1">
    <citation type="submission" date="2022-08" db="EMBL/GenBank/DDBJ databases">
        <authorList>
            <person name="Kallberg Y."/>
            <person name="Tangrot J."/>
            <person name="Rosling A."/>
        </authorList>
    </citation>
    <scope>NUCLEOTIDE SEQUENCE</scope>
    <source>
        <strain evidence="2">Wild A</strain>
    </source>
</reference>
<feature type="compositionally biased region" description="Basic and acidic residues" evidence="1">
    <location>
        <begin position="99"/>
        <end position="118"/>
    </location>
</feature>
<gene>
    <name evidence="2" type="ORF">FWILDA_LOCUS16313</name>
</gene>
<sequence length="162" mass="18593">IANQPCCGEYVLESCTHRPSSHERVVYYVSRKGDKERSENKEKEQLQTQLSFIKRKVDSLSDNTKKSQLHRQLSNLENRINRLSEKNIKPLQQEIEAIKQELKGEDKPKPKIPDKPDDFPPPPSKNPPSDKPTPKPNDNSEKKKLANLIKADLQDALTNDSR</sequence>
<dbReference type="Gene3D" id="1.20.1270.70">
    <property type="entry name" value="Designed single chain three-helix bundle"/>
    <property type="match status" value="1"/>
</dbReference>
<organism evidence="2 3">
    <name type="scientific">Funneliformis geosporum</name>
    <dbReference type="NCBI Taxonomy" id="1117311"/>
    <lineage>
        <taxon>Eukaryota</taxon>
        <taxon>Fungi</taxon>
        <taxon>Fungi incertae sedis</taxon>
        <taxon>Mucoromycota</taxon>
        <taxon>Glomeromycotina</taxon>
        <taxon>Glomeromycetes</taxon>
        <taxon>Glomerales</taxon>
        <taxon>Glomeraceae</taxon>
        <taxon>Funneliformis</taxon>
    </lineage>
</organism>